<keyword evidence="9" id="KW-0653">Protein transport</keyword>
<dbReference type="GO" id="GO:0005829">
    <property type="term" value="C:cytosol"/>
    <property type="evidence" value="ECO:0007669"/>
    <property type="project" value="TreeGrafter"/>
</dbReference>
<dbReference type="CDD" id="cd00180">
    <property type="entry name" value="PKc"/>
    <property type="match status" value="1"/>
</dbReference>
<dbReference type="PROSITE" id="PS50011">
    <property type="entry name" value="PROTEIN_KINASE_DOM"/>
    <property type="match status" value="1"/>
</dbReference>
<comment type="subcellular location">
    <subcellularLocation>
        <location evidence="1">Preautophagosomal structure membrane</location>
        <topology evidence="1">Peripheral membrane protein</topology>
    </subcellularLocation>
</comment>
<feature type="region of interest" description="Disordered" evidence="15">
    <location>
        <begin position="518"/>
        <end position="579"/>
    </location>
</feature>
<dbReference type="PROSITE" id="PS00108">
    <property type="entry name" value="PROTEIN_KINASE_ST"/>
    <property type="match status" value="1"/>
</dbReference>
<dbReference type="GO" id="GO:0010506">
    <property type="term" value="P:regulation of autophagy"/>
    <property type="evidence" value="ECO:0007669"/>
    <property type="project" value="InterPro"/>
</dbReference>
<keyword evidence="3" id="KW-0813">Transport</keyword>
<dbReference type="Pfam" id="PF00069">
    <property type="entry name" value="Pkinase"/>
    <property type="match status" value="1"/>
</dbReference>
<keyword evidence="4" id="KW-0723">Serine/threonine-protein kinase</keyword>
<feature type="binding site" evidence="14">
    <location>
        <position position="240"/>
    </location>
    <ligand>
        <name>ATP</name>
        <dbReference type="ChEBI" id="CHEBI:30616"/>
    </ligand>
</feature>
<dbReference type="GO" id="GO:0034045">
    <property type="term" value="C:phagophore assembly site membrane"/>
    <property type="evidence" value="ECO:0007669"/>
    <property type="project" value="UniProtKB-SubCell"/>
</dbReference>
<dbReference type="InterPro" id="IPR008271">
    <property type="entry name" value="Ser/Thr_kinase_AS"/>
</dbReference>
<dbReference type="SMART" id="SM00220">
    <property type="entry name" value="S_TKc"/>
    <property type="match status" value="1"/>
</dbReference>
<dbReference type="PANTHER" id="PTHR24348">
    <property type="entry name" value="SERINE/THREONINE-PROTEIN KINASE UNC-51-RELATED"/>
    <property type="match status" value="1"/>
</dbReference>
<dbReference type="GO" id="GO:0004674">
    <property type="term" value="F:protein serine/threonine kinase activity"/>
    <property type="evidence" value="ECO:0007669"/>
    <property type="project" value="UniProtKB-KW"/>
</dbReference>
<dbReference type="InterPro" id="IPR011009">
    <property type="entry name" value="Kinase-like_dom_sf"/>
</dbReference>
<reference evidence="17" key="1">
    <citation type="journal article" date="2023" name="Mol. Phylogenet. Evol.">
        <title>Genome-scale phylogeny and comparative genomics of the fungal order Sordariales.</title>
        <authorList>
            <person name="Hensen N."/>
            <person name="Bonometti L."/>
            <person name="Westerberg I."/>
            <person name="Brannstrom I.O."/>
            <person name="Guillou S."/>
            <person name="Cros-Aarteil S."/>
            <person name="Calhoun S."/>
            <person name="Haridas S."/>
            <person name="Kuo A."/>
            <person name="Mondo S."/>
            <person name="Pangilinan J."/>
            <person name="Riley R."/>
            <person name="LaButti K."/>
            <person name="Andreopoulos B."/>
            <person name="Lipzen A."/>
            <person name="Chen C."/>
            <person name="Yan M."/>
            <person name="Daum C."/>
            <person name="Ng V."/>
            <person name="Clum A."/>
            <person name="Steindorff A."/>
            <person name="Ohm R.A."/>
            <person name="Martin F."/>
            <person name="Silar P."/>
            <person name="Natvig D.O."/>
            <person name="Lalanne C."/>
            <person name="Gautier V."/>
            <person name="Ament-Velasquez S.L."/>
            <person name="Kruys A."/>
            <person name="Hutchinson M.I."/>
            <person name="Powell A.J."/>
            <person name="Barry K."/>
            <person name="Miller A.N."/>
            <person name="Grigoriev I.V."/>
            <person name="Debuchy R."/>
            <person name="Gladieux P."/>
            <person name="Hiltunen Thoren M."/>
            <person name="Johannesson H."/>
        </authorList>
    </citation>
    <scope>NUCLEOTIDE SEQUENCE</scope>
    <source>
        <strain evidence="17">CBS 538.74</strain>
    </source>
</reference>
<dbReference type="EC" id="2.7.11.1" evidence="2"/>
<dbReference type="GO" id="GO:0015031">
    <property type="term" value="P:protein transport"/>
    <property type="evidence" value="ECO:0007669"/>
    <property type="project" value="UniProtKB-KW"/>
</dbReference>
<gene>
    <name evidence="17" type="ORF">C8A00DRAFT_45302</name>
</gene>
<evidence type="ECO:0000256" key="9">
    <source>
        <dbReference type="ARBA" id="ARBA00022927"/>
    </source>
</evidence>
<comment type="catalytic activity">
    <reaction evidence="13">
        <text>L-seryl-[protein] + ATP = O-phospho-L-seryl-[protein] + ADP + H(+)</text>
        <dbReference type="Rhea" id="RHEA:17989"/>
        <dbReference type="Rhea" id="RHEA-COMP:9863"/>
        <dbReference type="Rhea" id="RHEA-COMP:11604"/>
        <dbReference type="ChEBI" id="CHEBI:15378"/>
        <dbReference type="ChEBI" id="CHEBI:29999"/>
        <dbReference type="ChEBI" id="CHEBI:30616"/>
        <dbReference type="ChEBI" id="CHEBI:83421"/>
        <dbReference type="ChEBI" id="CHEBI:456216"/>
        <dbReference type="EC" id="2.7.11.1"/>
    </reaction>
</comment>
<dbReference type="Proteomes" id="UP001302745">
    <property type="component" value="Unassembled WGS sequence"/>
</dbReference>
<dbReference type="SUPFAM" id="SSF56112">
    <property type="entry name" value="Protein kinase-like (PK-like)"/>
    <property type="match status" value="1"/>
</dbReference>
<keyword evidence="7 17" id="KW-0418">Kinase</keyword>
<comment type="catalytic activity">
    <reaction evidence="12">
        <text>L-threonyl-[protein] + ATP = O-phospho-L-threonyl-[protein] + ADP + H(+)</text>
        <dbReference type="Rhea" id="RHEA:46608"/>
        <dbReference type="Rhea" id="RHEA-COMP:11060"/>
        <dbReference type="Rhea" id="RHEA-COMP:11605"/>
        <dbReference type="ChEBI" id="CHEBI:15378"/>
        <dbReference type="ChEBI" id="CHEBI:30013"/>
        <dbReference type="ChEBI" id="CHEBI:30616"/>
        <dbReference type="ChEBI" id="CHEBI:61977"/>
        <dbReference type="ChEBI" id="CHEBI:456216"/>
        <dbReference type="EC" id="2.7.11.1"/>
    </reaction>
</comment>
<protein>
    <recommendedName>
        <fullName evidence="2">non-specific serine/threonine protein kinase</fullName>
        <ecNumber evidence="2">2.7.11.1</ecNumber>
    </recommendedName>
    <alternativeName>
        <fullName evidence="11">Autophagy-related protein 1</fullName>
    </alternativeName>
</protein>
<dbReference type="GO" id="GO:0000045">
    <property type="term" value="P:autophagosome assembly"/>
    <property type="evidence" value="ECO:0007669"/>
    <property type="project" value="TreeGrafter"/>
</dbReference>
<evidence type="ECO:0000256" key="11">
    <source>
        <dbReference type="ARBA" id="ARBA00030237"/>
    </source>
</evidence>
<dbReference type="EMBL" id="MU857013">
    <property type="protein sequence ID" value="KAK4151490.1"/>
    <property type="molecule type" value="Genomic_DNA"/>
</dbReference>
<dbReference type="InterPro" id="IPR000719">
    <property type="entry name" value="Prot_kinase_dom"/>
</dbReference>
<dbReference type="PROSITE" id="PS00107">
    <property type="entry name" value="PROTEIN_KINASE_ATP"/>
    <property type="match status" value="1"/>
</dbReference>
<evidence type="ECO:0000313" key="17">
    <source>
        <dbReference type="EMBL" id="KAK4151490.1"/>
    </source>
</evidence>
<keyword evidence="6 14" id="KW-0547">Nucleotide-binding</keyword>
<evidence type="ECO:0000256" key="8">
    <source>
        <dbReference type="ARBA" id="ARBA00022840"/>
    </source>
</evidence>
<evidence type="ECO:0000256" key="14">
    <source>
        <dbReference type="PROSITE-ProRule" id="PRU10141"/>
    </source>
</evidence>
<name>A0AAN6ZTN2_9PEZI</name>
<keyword evidence="18" id="KW-1185">Reference proteome</keyword>
<organism evidence="17 18">
    <name type="scientific">Chaetomidium leptoderma</name>
    <dbReference type="NCBI Taxonomy" id="669021"/>
    <lineage>
        <taxon>Eukaryota</taxon>
        <taxon>Fungi</taxon>
        <taxon>Dikarya</taxon>
        <taxon>Ascomycota</taxon>
        <taxon>Pezizomycotina</taxon>
        <taxon>Sordariomycetes</taxon>
        <taxon>Sordariomycetidae</taxon>
        <taxon>Sordariales</taxon>
        <taxon>Chaetomiaceae</taxon>
        <taxon>Chaetomidium</taxon>
    </lineage>
</organism>
<evidence type="ECO:0000313" key="18">
    <source>
        <dbReference type="Proteomes" id="UP001302745"/>
    </source>
</evidence>
<evidence type="ECO:0000256" key="4">
    <source>
        <dbReference type="ARBA" id="ARBA00022527"/>
    </source>
</evidence>
<reference evidence="17" key="2">
    <citation type="submission" date="2023-05" db="EMBL/GenBank/DDBJ databases">
        <authorList>
            <consortium name="Lawrence Berkeley National Laboratory"/>
            <person name="Steindorff A."/>
            <person name="Hensen N."/>
            <person name="Bonometti L."/>
            <person name="Westerberg I."/>
            <person name="Brannstrom I.O."/>
            <person name="Guillou S."/>
            <person name="Cros-Aarteil S."/>
            <person name="Calhoun S."/>
            <person name="Haridas S."/>
            <person name="Kuo A."/>
            <person name="Mondo S."/>
            <person name="Pangilinan J."/>
            <person name="Riley R."/>
            <person name="Labutti K."/>
            <person name="Andreopoulos B."/>
            <person name="Lipzen A."/>
            <person name="Chen C."/>
            <person name="Yanf M."/>
            <person name="Daum C."/>
            <person name="Ng V."/>
            <person name="Clum A."/>
            <person name="Ohm R."/>
            <person name="Martin F."/>
            <person name="Silar P."/>
            <person name="Natvig D."/>
            <person name="Lalanne C."/>
            <person name="Gautier V."/>
            <person name="Ament-Velasquez S.L."/>
            <person name="Kruys A."/>
            <person name="Hutchinson M.I."/>
            <person name="Powell A.J."/>
            <person name="Barry K."/>
            <person name="Miller A.N."/>
            <person name="Grigoriev I.V."/>
            <person name="Debuchy R."/>
            <person name="Gladieux P."/>
            <person name="Thoren M.H."/>
            <person name="Johannesson H."/>
        </authorList>
    </citation>
    <scope>NUCLEOTIDE SEQUENCE</scope>
    <source>
        <strain evidence="17">CBS 538.74</strain>
    </source>
</reference>
<proteinExistence type="predicted"/>
<keyword evidence="8 14" id="KW-0067">ATP-binding</keyword>
<dbReference type="PANTHER" id="PTHR24348:SF22">
    <property type="entry name" value="NON-SPECIFIC SERINE_THREONINE PROTEIN KINASE"/>
    <property type="match status" value="1"/>
</dbReference>
<dbReference type="GO" id="GO:0005776">
    <property type="term" value="C:autophagosome"/>
    <property type="evidence" value="ECO:0007669"/>
    <property type="project" value="TreeGrafter"/>
</dbReference>
<evidence type="ECO:0000256" key="5">
    <source>
        <dbReference type="ARBA" id="ARBA00022679"/>
    </source>
</evidence>
<evidence type="ECO:0000256" key="15">
    <source>
        <dbReference type="SAM" id="MobiDB-lite"/>
    </source>
</evidence>
<dbReference type="AlphaFoldDB" id="A0AAN6ZTN2"/>
<evidence type="ECO:0000256" key="2">
    <source>
        <dbReference type="ARBA" id="ARBA00012513"/>
    </source>
</evidence>
<evidence type="ECO:0000256" key="7">
    <source>
        <dbReference type="ARBA" id="ARBA00022777"/>
    </source>
</evidence>
<dbReference type="InterPro" id="IPR045269">
    <property type="entry name" value="Atg1-like"/>
</dbReference>
<comment type="caution">
    <text evidence="17">The sequence shown here is derived from an EMBL/GenBank/DDBJ whole genome shotgun (WGS) entry which is preliminary data.</text>
</comment>
<evidence type="ECO:0000256" key="1">
    <source>
        <dbReference type="ARBA" id="ARBA00004623"/>
    </source>
</evidence>
<sequence length="629" mass="70701">MADTDLIACLYPFVDRKVVGQEAENVVKADANENRRVPPRLIEQPQLSRRERESTPLEQQCGDVPAYFYRPGLELRFSHGPQTPYGFVFHHFALTFDDHYRPIIKDLGSFNGTEVTYDKQGEGKRSDFVWIIGGHEVPQEKKAIVININKNLKFQIVAAHHDITSPGYIDNVNRFRQGTANAENLFGRLDLRSRPQTELASGAHTPGTGPIVLRKHLGEGTFGVVTHLWDVSTADECALKEPSEGAIWKRWVSVDEWMEEARIMRLVSHDHIVTFIDSDFTSLPRLRFEYVPGGTLENYTDLSTDDCLQILCQCLSALVYLHGQEPPIVHRDIKPSNILVQHRHPDDIHVKLGDFGLSREGPDPATICGSWRYLAPEVHNEKDRRVAHYDRRSYTLAVDIWSLGVTVFECAYDLPSSKATGVLWCKEIVKKLRRDIKSNPDDLKQFLWDAMVILQPRLRGTAQSCYNKVLLLADSAQDRSLTPTPAAYAQGYHQPVSQYPVEDQQTILLQDMYKVTGTSQSPSLDEDSAELRRYTRSNGPPPDSVVSPPTRKRTKDSRSSSNRCTKRYADPVDDGPNGAQLSEVFLPDLYPYLAGGNAFVPAGAQVAVAPTDSEEKLAAKLLIEISQGR</sequence>
<evidence type="ECO:0000256" key="13">
    <source>
        <dbReference type="ARBA" id="ARBA00048679"/>
    </source>
</evidence>
<feature type="domain" description="Protein kinase" evidence="16">
    <location>
        <begin position="211"/>
        <end position="471"/>
    </location>
</feature>
<evidence type="ECO:0000256" key="3">
    <source>
        <dbReference type="ARBA" id="ARBA00022448"/>
    </source>
</evidence>
<evidence type="ECO:0000259" key="16">
    <source>
        <dbReference type="PROSITE" id="PS50011"/>
    </source>
</evidence>
<evidence type="ECO:0000256" key="12">
    <source>
        <dbReference type="ARBA" id="ARBA00047899"/>
    </source>
</evidence>
<dbReference type="GO" id="GO:0005524">
    <property type="term" value="F:ATP binding"/>
    <property type="evidence" value="ECO:0007669"/>
    <property type="project" value="UniProtKB-UniRule"/>
</dbReference>
<accession>A0AAN6ZTN2</accession>
<dbReference type="Gene3D" id="1.10.510.10">
    <property type="entry name" value="Transferase(Phosphotransferase) domain 1"/>
    <property type="match status" value="1"/>
</dbReference>
<keyword evidence="10" id="KW-0072">Autophagy</keyword>
<dbReference type="InterPro" id="IPR017441">
    <property type="entry name" value="Protein_kinase_ATP_BS"/>
</dbReference>
<keyword evidence="5" id="KW-0808">Transferase</keyword>
<evidence type="ECO:0000256" key="10">
    <source>
        <dbReference type="ARBA" id="ARBA00023006"/>
    </source>
</evidence>
<evidence type="ECO:0000256" key="6">
    <source>
        <dbReference type="ARBA" id="ARBA00022741"/>
    </source>
</evidence>